<dbReference type="Proteomes" id="UP000464754">
    <property type="component" value="Chromosome"/>
</dbReference>
<evidence type="ECO:0000313" key="2">
    <source>
        <dbReference type="EMBL" id="BBK21891.1"/>
    </source>
</evidence>
<protein>
    <recommendedName>
        <fullName evidence="1">HTH arsR-type domain-containing protein</fullName>
    </recommendedName>
</protein>
<dbReference type="EMBL" id="AP019695">
    <property type="protein sequence ID" value="BBK21891.1"/>
    <property type="molecule type" value="Genomic_DNA"/>
</dbReference>
<evidence type="ECO:0000259" key="1">
    <source>
        <dbReference type="PROSITE" id="PS50987"/>
    </source>
</evidence>
<dbReference type="Pfam" id="PF01022">
    <property type="entry name" value="HTH_5"/>
    <property type="match status" value="1"/>
</dbReference>
<dbReference type="InterPro" id="IPR011991">
    <property type="entry name" value="ArsR-like_HTH"/>
</dbReference>
<organism evidence="2 3">
    <name type="scientific">Amedibacterium intestinale</name>
    <dbReference type="NCBI Taxonomy" id="2583452"/>
    <lineage>
        <taxon>Bacteria</taxon>
        <taxon>Bacillati</taxon>
        <taxon>Bacillota</taxon>
        <taxon>Erysipelotrichia</taxon>
        <taxon>Erysipelotrichales</taxon>
        <taxon>Erysipelotrichaceae</taxon>
        <taxon>Amedibacterium</taxon>
    </lineage>
</organism>
<dbReference type="KEGG" id="aarg:Aargi30884_07940"/>
<dbReference type="InterPro" id="IPR036388">
    <property type="entry name" value="WH-like_DNA-bd_sf"/>
</dbReference>
<dbReference type="SUPFAM" id="SSF46785">
    <property type="entry name" value="Winged helix' DNA-binding domain"/>
    <property type="match status" value="1"/>
</dbReference>
<evidence type="ECO:0000313" key="3">
    <source>
        <dbReference type="Proteomes" id="UP000464754"/>
    </source>
</evidence>
<dbReference type="Gene3D" id="1.10.10.10">
    <property type="entry name" value="Winged helix-like DNA-binding domain superfamily/Winged helix DNA-binding domain"/>
    <property type="match status" value="1"/>
</dbReference>
<feature type="domain" description="HTH arsR-type" evidence="1">
    <location>
        <begin position="1"/>
        <end position="67"/>
    </location>
</feature>
<reference evidence="3" key="1">
    <citation type="submission" date="2019-05" db="EMBL/GenBank/DDBJ databases">
        <title>Complete genome sequencing of Absiella argi strain JCM 30884.</title>
        <authorList>
            <person name="Sakamoto M."/>
            <person name="Murakami T."/>
            <person name="Mori H."/>
        </authorList>
    </citation>
    <scope>NUCLEOTIDE SEQUENCE [LARGE SCALE GENOMIC DNA]</scope>
    <source>
        <strain evidence="3">JCM 30884</strain>
    </source>
</reference>
<name>A0A6N4TH37_9FIRM</name>
<dbReference type="PROSITE" id="PS50987">
    <property type="entry name" value="HTH_ARSR_2"/>
    <property type="match status" value="1"/>
</dbReference>
<dbReference type="InterPro" id="IPR036390">
    <property type="entry name" value="WH_DNA-bd_sf"/>
</dbReference>
<dbReference type="InterPro" id="IPR001845">
    <property type="entry name" value="HTH_ArsR_DNA-bd_dom"/>
</dbReference>
<dbReference type="AlphaFoldDB" id="A0A6N4TH37"/>
<dbReference type="CDD" id="cd00090">
    <property type="entry name" value="HTH_ARSR"/>
    <property type="match status" value="1"/>
</dbReference>
<accession>A0A6N4TH37</accession>
<sequence>MLLKEGKISSGELALKLQMTPQALSYHLTKLKKAELIYETRYKNFIYYELNLSILDEVLIWIDKIRR</sequence>
<proteinExistence type="predicted"/>
<gene>
    <name evidence="2" type="ORF">Aargi30884_07940</name>
</gene>
<dbReference type="GO" id="GO:0003700">
    <property type="term" value="F:DNA-binding transcription factor activity"/>
    <property type="evidence" value="ECO:0007669"/>
    <property type="project" value="InterPro"/>
</dbReference>
<keyword evidence="3" id="KW-1185">Reference proteome</keyword>